<dbReference type="InterPro" id="IPR012944">
    <property type="entry name" value="SusD_RagB_dom"/>
</dbReference>
<dbReference type="Pfam" id="PF14322">
    <property type="entry name" value="SusD-like_3"/>
    <property type="match status" value="1"/>
</dbReference>
<evidence type="ECO:0000259" key="6">
    <source>
        <dbReference type="Pfam" id="PF07980"/>
    </source>
</evidence>
<evidence type="ECO:0000256" key="2">
    <source>
        <dbReference type="ARBA" id="ARBA00006275"/>
    </source>
</evidence>
<name>A0A2N3I7J3_9BACT</name>
<dbReference type="PROSITE" id="PS51257">
    <property type="entry name" value="PROKAR_LIPOPROTEIN"/>
    <property type="match status" value="1"/>
</dbReference>
<gene>
    <name evidence="8" type="ORF">BZG01_11775</name>
</gene>
<protein>
    <submittedName>
        <fullName evidence="8">RagB/SusD family nutrient uptake outer membrane protein</fullName>
    </submittedName>
</protein>
<dbReference type="AlphaFoldDB" id="A0A2N3I7J3"/>
<keyword evidence="3" id="KW-0732">Signal</keyword>
<feature type="domain" description="SusD-like N-terminal" evidence="7">
    <location>
        <begin position="79"/>
        <end position="233"/>
    </location>
</feature>
<evidence type="ECO:0000256" key="1">
    <source>
        <dbReference type="ARBA" id="ARBA00004442"/>
    </source>
</evidence>
<evidence type="ECO:0000256" key="3">
    <source>
        <dbReference type="ARBA" id="ARBA00022729"/>
    </source>
</evidence>
<keyword evidence="5" id="KW-0998">Cell outer membrane</keyword>
<dbReference type="RefSeq" id="WP_101310043.1">
    <property type="nucleotide sequence ID" value="NZ_MVDE01000016.1"/>
</dbReference>
<sequence length="572" mass="65045">MKFKNIIGGIACMCALASCEENMDYHEYSNYDKDYVAESYESVIGLVTNIYFKLDYDFGQIYSGGMLASASDEAEYAYSSNSICDFTNGSWRASNALSNTWSASYEAIQCCNQYMDEFQGLTFDDLRLNDDYNAQMFRYKNSFYEVRFLRAYFYFNLVRQYGAVPYFTEMVTTDNVNSLTRTPALDVFSAIMNECDAIVDSIPGDYTQLGLFGISPAESGRASKYAVLALKARTALYAASPLFNTNNDTELWHQAALANKAVIDSCLANGFSLVNYSDLWTSENWSQPEMIFMRRYYGKSDVNSNVLEKYNYPIGIDGGASGNCPSQNLVDAYEMQTTGKAWDEDGSGYDSENPYENRDPRFGMTIVKNGDTKWPAYNTEAIQTYYGGSNGEPASGATPTGYYLKKYLIPSIDLRSTSTNTSAKHTWITYRLGEFYLNYAEAVFKYLGSADATSAEFPMSAIEAVNYIRKRTDVQMPEFSTGLSNNDFWKKYQNERMVELAFEGHRFYDLRRWKEGEKLSSLTEMKLTKNNDGSISYIRNVVSRVWDEKMYFFPIPQSERSKNSNLDQNPGW</sequence>
<dbReference type="GO" id="GO:0009279">
    <property type="term" value="C:cell outer membrane"/>
    <property type="evidence" value="ECO:0007669"/>
    <property type="project" value="UniProtKB-SubCell"/>
</dbReference>
<feature type="domain" description="RagB/SusD" evidence="6">
    <location>
        <begin position="288"/>
        <end position="572"/>
    </location>
</feature>
<comment type="similarity">
    <text evidence="2">Belongs to the SusD family.</text>
</comment>
<comment type="caution">
    <text evidence="8">The sequence shown here is derived from an EMBL/GenBank/DDBJ whole genome shotgun (WGS) entry which is preliminary data.</text>
</comment>
<evidence type="ECO:0000313" key="9">
    <source>
        <dbReference type="Proteomes" id="UP000233618"/>
    </source>
</evidence>
<dbReference type="InterPro" id="IPR033985">
    <property type="entry name" value="SusD-like_N"/>
</dbReference>
<dbReference type="Pfam" id="PF07980">
    <property type="entry name" value="SusD_RagB"/>
    <property type="match status" value="1"/>
</dbReference>
<organism evidence="8 9">
    <name type="scientific">Labilibaculum manganireducens</name>
    <dbReference type="NCBI Taxonomy" id="1940525"/>
    <lineage>
        <taxon>Bacteria</taxon>
        <taxon>Pseudomonadati</taxon>
        <taxon>Bacteroidota</taxon>
        <taxon>Bacteroidia</taxon>
        <taxon>Marinilabiliales</taxon>
        <taxon>Marinifilaceae</taxon>
        <taxon>Labilibaculum</taxon>
    </lineage>
</organism>
<dbReference type="Proteomes" id="UP000233618">
    <property type="component" value="Unassembled WGS sequence"/>
</dbReference>
<dbReference type="EMBL" id="MVDE01000016">
    <property type="protein sequence ID" value="PKQ66265.1"/>
    <property type="molecule type" value="Genomic_DNA"/>
</dbReference>
<keyword evidence="4" id="KW-0472">Membrane</keyword>
<evidence type="ECO:0000256" key="4">
    <source>
        <dbReference type="ARBA" id="ARBA00023136"/>
    </source>
</evidence>
<reference evidence="8 9" key="1">
    <citation type="journal article" date="2017" name="Front. Microbiol.">
        <title>Labilibaculum manganireducens gen. nov., sp. nov. and Labilibaculum filiforme sp. nov., Novel Bacteroidetes Isolated from Subsurface Sediments of the Baltic Sea.</title>
        <authorList>
            <person name="Vandieken V."/>
            <person name="Marshall I.P."/>
            <person name="Niemann H."/>
            <person name="Engelen B."/>
            <person name="Cypionka H."/>
        </authorList>
    </citation>
    <scope>NUCLEOTIDE SEQUENCE [LARGE SCALE GENOMIC DNA]</scope>
    <source>
        <strain evidence="8 9">59.10-2M</strain>
    </source>
</reference>
<dbReference type="SUPFAM" id="SSF48452">
    <property type="entry name" value="TPR-like"/>
    <property type="match status" value="1"/>
</dbReference>
<keyword evidence="9" id="KW-1185">Reference proteome</keyword>
<dbReference type="InterPro" id="IPR011990">
    <property type="entry name" value="TPR-like_helical_dom_sf"/>
</dbReference>
<evidence type="ECO:0000259" key="7">
    <source>
        <dbReference type="Pfam" id="PF14322"/>
    </source>
</evidence>
<evidence type="ECO:0000256" key="5">
    <source>
        <dbReference type="ARBA" id="ARBA00023237"/>
    </source>
</evidence>
<evidence type="ECO:0000313" key="8">
    <source>
        <dbReference type="EMBL" id="PKQ66265.1"/>
    </source>
</evidence>
<accession>A0A2N3I7J3</accession>
<comment type="subcellular location">
    <subcellularLocation>
        <location evidence="1">Cell outer membrane</location>
    </subcellularLocation>
</comment>
<proteinExistence type="inferred from homology"/>
<dbReference type="Gene3D" id="1.25.40.390">
    <property type="match status" value="1"/>
</dbReference>